<evidence type="ECO:0000256" key="7">
    <source>
        <dbReference type="ARBA" id="ARBA00023136"/>
    </source>
</evidence>
<evidence type="ECO:0000256" key="1">
    <source>
        <dbReference type="ARBA" id="ARBA00004651"/>
    </source>
</evidence>
<dbReference type="InterPro" id="IPR013525">
    <property type="entry name" value="ABC2_TM"/>
</dbReference>
<feature type="transmembrane region" description="Helical" evidence="9">
    <location>
        <begin position="93"/>
        <end position="122"/>
    </location>
</feature>
<feature type="transmembrane region" description="Helical" evidence="9">
    <location>
        <begin position="24"/>
        <end position="42"/>
    </location>
</feature>
<name>A0A1L7CWN6_9CORY</name>
<keyword evidence="3 9" id="KW-0813">Transport</keyword>
<sequence>MNPRLTLAVVTRVLRQVRADRRTVALVLVVPAVLLTLLRYVLDARRGLFDHIGVLLLALLPMMLMAILTSVVMQRERSGGTLERLWTTRLHRLDLLAGYAIAFTLLAAGQAVVLTGVLRLLLERAPAAGPTPQVLLGAVSGACGVAIGLLASAAARSEFQAVQAFPVLITPQVFLGGVFVPRESMPAVLEAVSAALPLSYAVDSSRALAAAGGGADAWTPLAAVAAFAVALAGAAALTLRRVSR</sequence>
<evidence type="ECO:0000256" key="9">
    <source>
        <dbReference type="RuleBase" id="RU361157"/>
    </source>
</evidence>
<keyword evidence="8" id="KW-0046">Antibiotic resistance</keyword>
<dbReference type="EMBL" id="CP009248">
    <property type="protein sequence ID" value="APT90289.1"/>
    <property type="molecule type" value="Genomic_DNA"/>
</dbReference>
<dbReference type="Proteomes" id="UP000185469">
    <property type="component" value="Chromosome"/>
</dbReference>
<keyword evidence="4 9" id="KW-1003">Cell membrane</keyword>
<protein>
    <recommendedName>
        <fullName evidence="9">Transport permease protein</fullName>
    </recommendedName>
</protein>
<dbReference type="GO" id="GO:0043190">
    <property type="term" value="C:ATP-binding cassette (ABC) transporter complex"/>
    <property type="evidence" value="ECO:0007669"/>
    <property type="project" value="InterPro"/>
</dbReference>
<dbReference type="GO" id="GO:0046677">
    <property type="term" value="P:response to antibiotic"/>
    <property type="evidence" value="ECO:0007669"/>
    <property type="project" value="UniProtKB-KW"/>
</dbReference>
<evidence type="ECO:0000256" key="4">
    <source>
        <dbReference type="ARBA" id="ARBA00022475"/>
    </source>
</evidence>
<dbReference type="InterPro" id="IPR051449">
    <property type="entry name" value="ABC-2_transporter_component"/>
</dbReference>
<dbReference type="InterPro" id="IPR047817">
    <property type="entry name" value="ABC2_TM_bact-type"/>
</dbReference>
<dbReference type="STRING" id="1437874.CSPHI_03520"/>
<evidence type="ECO:0000256" key="8">
    <source>
        <dbReference type="ARBA" id="ARBA00023251"/>
    </source>
</evidence>
<dbReference type="PIRSF" id="PIRSF006648">
    <property type="entry name" value="DrrB"/>
    <property type="match status" value="1"/>
</dbReference>
<evidence type="ECO:0000256" key="2">
    <source>
        <dbReference type="ARBA" id="ARBA00007783"/>
    </source>
</evidence>
<gene>
    <name evidence="11" type="ORF">CSPHI_03520</name>
</gene>
<dbReference type="PANTHER" id="PTHR30294:SF38">
    <property type="entry name" value="TRANSPORT PERMEASE PROTEIN"/>
    <property type="match status" value="1"/>
</dbReference>
<dbReference type="PROSITE" id="PS51012">
    <property type="entry name" value="ABC_TM2"/>
    <property type="match status" value="1"/>
</dbReference>
<evidence type="ECO:0000256" key="5">
    <source>
        <dbReference type="ARBA" id="ARBA00022692"/>
    </source>
</evidence>
<dbReference type="RefSeq" id="WP_075691511.1">
    <property type="nucleotide sequence ID" value="NZ_CP009248.1"/>
</dbReference>
<evidence type="ECO:0000256" key="3">
    <source>
        <dbReference type="ARBA" id="ARBA00022448"/>
    </source>
</evidence>
<evidence type="ECO:0000313" key="12">
    <source>
        <dbReference type="Proteomes" id="UP000185469"/>
    </source>
</evidence>
<keyword evidence="12" id="KW-1185">Reference proteome</keyword>
<dbReference type="AlphaFoldDB" id="A0A1L7CWN6"/>
<evidence type="ECO:0000256" key="6">
    <source>
        <dbReference type="ARBA" id="ARBA00022989"/>
    </source>
</evidence>
<proteinExistence type="inferred from homology"/>
<feature type="transmembrane region" description="Helical" evidence="9">
    <location>
        <begin position="161"/>
        <end position="180"/>
    </location>
</feature>
<dbReference type="Pfam" id="PF01061">
    <property type="entry name" value="ABC2_membrane"/>
    <property type="match status" value="1"/>
</dbReference>
<keyword evidence="6 9" id="KW-1133">Transmembrane helix</keyword>
<dbReference type="InterPro" id="IPR000412">
    <property type="entry name" value="ABC_2_transport"/>
</dbReference>
<keyword evidence="5 9" id="KW-0812">Transmembrane</keyword>
<feature type="transmembrane region" description="Helical" evidence="9">
    <location>
        <begin position="217"/>
        <end position="239"/>
    </location>
</feature>
<comment type="subcellular location">
    <subcellularLocation>
        <location evidence="1 9">Cell membrane</location>
        <topology evidence="1 9">Multi-pass membrane protein</topology>
    </subcellularLocation>
</comment>
<organism evidence="11 12">
    <name type="scientific">Corynebacterium sphenisci DSM 44792</name>
    <dbReference type="NCBI Taxonomy" id="1437874"/>
    <lineage>
        <taxon>Bacteria</taxon>
        <taxon>Bacillati</taxon>
        <taxon>Actinomycetota</taxon>
        <taxon>Actinomycetes</taxon>
        <taxon>Mycobacteriales</taxon>
        <taxon>Corynebacteriaceae</taxon>
        <taxon>Corynebacterium</taxon>
    </lineage>
</organism>
<dbReference type="GO" id="GO:0140359">
    <property type="term" value="F:ABC-type transporter activity"/>
    <property type="evidence" value="ECO:0007669"/>
    <property type="project" value="InterPro"/>
</dbReference>
<keyword evidence="7 9" id="KW-0472">Membrane</keyword>
<comment type="similarity">
    <text evidence="2 9">Belongs to the ABC-2 integral membrane protein family.</text>
</comment>
<feature type="transmembrane region" description="Helical" evidence="9">
    <location>
        <begin position="134"/>
        <end position="154"/>
    </location>
</feature>
<dbReference type="OrthoDB" id="9776218at2"/>
<accession>A0A1L7CWN6</accession>
<reference evidence="11 12" key="1">
    <citation type="submission" date="2014-08" db="EMBL/GenBank/DDBJ databases">
        <title>Complete genome sequence of Corynebacterium sphenisci CECT 5990(T) (=DSM 44792(T)), isolated from healthy wild penguins.</title>
        <authorList>
            <person name="Ruckert C."/>
            <person name="Albersmeier A."/>
            <person name="Winkler A."/>
            <person name="Kalinowski J."/>
        </authorList>
    </citation>
    <scope>NUCLEOTIDE SEQUENCE [LARGE SCALE GENOMIC DNA]</scope>
    <source>
        <strain evidence="11 12">DSM 44792</strain>
    </source>
</reference>
<feature type="transmembrane region" description="Helical" evidence="9">
    <location>
        <begin position="48"/>
        <end position="72"/>
    </location>
</feature>
<dbReference type="KEGG" id="csph:CSPHI_03520"/>
<dbReference type="PANTHER" id="PTHR30294">
    <property type="entry name" value="MEMBRANE COMPONENT OF ABC TRANSPORTER YHHJ-RELATED"/>
    <property type="match status" value="1"/>
</dbReference>
<evidence type="ECO:0000259" key="10">
    <source>
        <dbReference type="PROSITE" id="PS51012"/>
    </source>
</evidence>
<evidence type="ECO:0000313" key="11">
    <source>
        <dbReference type="EMBL" id="APT90289.1"/>
    </source>
</evidence>
<feature type="domain" description="ABC transmembrane type-2" evidence="10">
    <location>
        <begin position="18"/>
        <end position="242"/>
    </location>
</feature>